<dbReference type="PANTHER" id="PTHR37984">
    <property type="entry name" value="PROTEIN CBG26694"/>
    <property type="match status" value="1"/>
</dbReference>
<evidence type="ECO:0000313" key="3">
    <source>
        <dbReference type="EMBL" id="SJL09282.1"/>
    </source>
</evidence>
<reference evidence="4" key="1">
    <citation type="journal article" date="2017" name="Nat. Ecol. Evol.">
        <title>Genome expansion and lineage-specific genetic innovations in the forest pathogenic fungi Armillaria.</title>
        <authorList>
            <person name="Sipos G."/>
            <person name="Prasanna A.N."/>
            <person name="Walter M.C."/>
            <person name="O'Connor E."/>
            <person name="Balint B."/>
            <person name="Krizsan K."/>
            <person name="Kiss B."/>
            <person name="Hess J."/>
            <person name="Varga T."/>
            <person name="Slot J."/>
            <person name="Riley R."/>
            <person name="Boka B."/>
            <person name="Rigling D."/>
            <person name="Barry K."/>
            <person name="Lee J."/>
            <person name="Mihaltcheva S."/>
            <person name="LaButti K."/>
            <person name="Lipzen A."/>
            <person name="Waldron R."/>
            <person name="Moloney N.M."/>
            <person name="Sperisen C."/>
            <person name="Kredics L."/>
            <person name="Vagvoelgyi C."/>
            <person name="Patrignani A."/>
            <person name="Fitzpatrick D."/>
            <person name="Nagy I."/>
            <person name="Doyle S."/>
            <person name="Anderson J.B."/>
            <person name="Grigoriev I.V."/>
            <person name="Gueldener U."/>
            <person name="Muensterkoetter M."/>
            <person name="Nagy L.G."/>
        </authorList>
    </citation>
    <scope>NUCLEOTIDE SEQUENCE [LARGE SCALE GENOMIC DNA]</scope>
    <source>
        <strain evidence="4">C18/9</strain>
    </source>
</reference>
<dbReference type="GO" id="GO:0015074">
    <property type="term" value="P:DNA integration"/>
    <property type="evidence" value="ECO:0007669"/>
    <property type="project" value="InterPro"/>
</dbReference>
<dbReference type="OrthoDB" id="4364638at2759"/>
<dbReference type="Pfam" id="PF00665">
    <property type="entry name" value="rve"/>
    <property type="match status" value="1"/>
</dbReference>
<dbReference type="GO" id="GO:0005634">
    <property type="term" value="C:nucleus"/>
    <property type="evidence" value="ECO:0007669"/>
    <property type="project" value="UniProtKB-ARBA"/>
</dbReference>
<dbReference type="Gene3D" id="3.30.420.10">
    <property type="entry name" value="Ribonuclease H-like superfamily/Ribonuclease H"/>
    <property type="match status" value="1"/>
</dbReference>
<dbReference type="InterPro" id="IPR050951">
    <property type="entry name" value="Retrovirus_Pol_polyprotein"/>
</dbReference>
<dbReference type="AlphaFoldDB" id="A0A284RKJ6"/>
<dbReference type="Proteomes" id="UP000219338">
    <property type="component" value="Unassembled WGS sequence"/>
</dbReference>
<evidence type="ECO:0000259" key="2">
    <source>
        <dbReference type="PROSITE" id="PS50994"/>
    </source>
</evidence>
<sequence length="161" mass="18587">MKKDVETYIGGCETCQRTKSSNQAKSAPLHPNAILTEPWTHISIDMITRLPFLNGHDALLVVVDRFSKAIILIPCNVELSVEGWARIFRDHIYVRHGMPQVVISDRGPQFMSEFMKELYQMLNITQNASMAFHLQTDGQTEQVNQEVEKYLRIFINHRQDD</sequence>
<dbReference type="GO" id="GO:0003723">
    <property type="term" value="F:RNA binding"/>
    <property type="evidence" value="ECO:0007669"/>
    <property type="project" value="UniProtKB-KW"/>
</dbReference>
<accession>A0A284RKJ6</accession>
<dbReference type="EMBL" id="FUEG01000010">
    <property type="protein sequence ID" value="SJL09282.1"/>
    <property type="molecule type" value="Genomic_DNA"/>
</dbReference>
<dbReference type="InterPro" id="IPR036397">
    <property type="entry name" value="RNaseH_sf"/>
</dbReference>
<gene>
    <name evidence="3" type="ORF">ARMOST_12659</name>
</gene>
<evidence type="ECO:0000313" key="4">
    <source>
        <dbReference type="Proteomes" id="UP000219338"/>
    </source>
</evidence>
<dbReference type="SUPFAM" id="SSF53098">
    <property type="entry name" value="Ribonuclease H-like"/>
    <property type="match status" value="1"/>
</dbReference>
<dbReference type="InterPro" id="IPR012337">
    <property type="entry name" value="RNaseH-like_sf"/>
</dbReference>
<evidence type="ECO:0000256" key="1">
    <source>
        <dbReference type="ARBA" id="ARBA00022884"/>
    </source>
</evidence>
<organism evidence="3 4">
    <name type="scientific">Armillaria ostoyae</name>
    <name type="common">Armillaria root rot fungus</name>
    <dbReference type="NCBI Taxonomy" id="47428"/>
    <lineage>
        <taxon>Eukaryota</taxon>
        <taxon>Fungi</taxon>
        <taxon>Dikarya</taxon>
        <taxon>Basidiomycota</taxon>
        <taxon>Agaricomycotina</taxon>
        <taxon>Agaricomycetes</taxon>
        <taxon>Agaricomycetidae</taxon>
        <taxon>Agaricales</taxon>
        <taxon>Marasmiineae</taxon>
        <taxon>Physalacriaceae</taxon>
        <taxon>Armillaria</taxon>
    </lineage>
</organism>
<keyword evidence="1" id="KW-0694">RNA-binding</keyword>
<name>A0A284RKJ6_ARMOS</name>
<dbReference type="PROSITE" id="PS50994">
    <property type="entry name" value="INTEGRASE"/>
    <property type="match status" value="1"/>
</dbReference>
<dbReference type="InterPro" id="IPR001584">
    <property type="entry name" value="Integrase_cat-core"/>
</dbReference>
<proteinExistence type="predicted"/>
<dbReference type="PANTHER" id="PTHR37984:SF15">
    <property type="entry name" value="INTEGRASE CATALYTIC DOMAIN-CONTAINING PROTEIN"/>
    <property type="match status" value="1"/>
</dbReference>
<protein>
    <recommendedName>
        <fullName evidence="2">Integrase catalytic domain-containing protein</fullName>
    </recommendedName>
</protein>
<feature type="domain" description="Integrase catalytic" evidence="2">
    <location>
        <begin position="34"/>
        <end position="161"/>
    </location>
</feature>
<keyword evidence="4" id="KW-1185">Reference proteome</keyword>